<accession>A0A9P0LV82</accession>
<organism evidence="1 2">
    <name type="scientific">Acanthoscelides obtectus</name>
    <name type="common">Bean weevil</name>
    <name type="synonym">Bruchus obtectus</name>
    <dbReference type="NCBI Taxonomy" id="200917"/>
    <lineage>
        <taxon>Eukaryota</taxon>
        <taxon>Metazoa</taxon>
        <taxon>Ecdysozoa</taxon>
        <taxon>Arthropoda</taxon>
        <taxon>Hexapoda</taxon>
        <taxon>Insecta</taxon>
        <taxon>Pterygota</taxon>
        <taxon>Neoptera</taxon>
        <taxon>Endopterygota</taxon>
        <taxon>Coleoptera</taxon>
        <taxon>Polyphaga</taxon>
        <taxon>Cucujiformia</taxon>
        <taxon>Chrysomeloidea</taxon>
        <taxon>Chrysomelidae</taxon>
        <taxon>Bruchinae</taxon>
        <taxon>Bruchini</taxon>
        <taxon>Acanthoscelides</taxon>
    </lineage>
</organism>
<keyword evidence="2" id="KW-1185">Reference proteome</keyword>
<gene>
    <name evidence="1" type="ORF">ACAOBT_LOCUS26741</name>
</gene>
<protein>
    <submittedName>
        <fullName evidence="1">Uncharacterized protein</fullName>
    </submittedName>
</protein>
<proteinExistence type="predicted"/>
<dbReference type="EMBL" id="CAKOFQ010007491">
    <property type="protein sequence ID" value="CAH2002353.1"/>
    <property type="molecule type" value="Genomic_DNA"/>
</dbReference>
<name>A0A9P0LV82_ACAOB</name>
<sequence>MKQEFLLSVICCELAIIIGFRKYNNIDFHYLFLFLKRLPYSSANNCKIFMIYTNSSGMKSCMSFNRCFSF</sequence>
<dbReference type="AlphaFoldDB" id="A0A9P0LV82"/>
<reference evidence="1" key="1">
    <citation type="submission" date="2022-03" db="EMBL/GenBank/DDBJ databases">
        <authorList>
            <person name="Sayadi A."/>
        </authorList>
    </citation>
    <scope>NUCLEOTIDE SEQUENCE</scope>
</reference>
<evidence type="ECO:0000313" key="1">
    <source>
        <dbReference type="EMBL" id="CAH2002353.1"/>
    </source>
</evidence>
<dbReference type="Proteomes" id="UP001152888">
    <property type="component" value="Unassembled WGS sequence"/>
</dbReference>
<comment type="caution">
    <text evidence="1">The sequence shown here is derived from an EMBL/GenBank/DDBJ whole genome shotgun (WGS) entry which is preliminary data.</text>
</comment>
<evidence type="ECO:0000313" key="2">
    <source>
        <dbReference type="Proteomes" id="UP001152888"/>
    </source>
</evidence>
<dbReference type="OrthoDB" id="498611at2759"/>